<evidence type="ECO:0000313" key="1">
    <source>
        <dbReference type="EMBL" id="PIV01531.1"/>
    </source>
</evidence>
<dbReference type="Proteomes" id="UP000229631">
    <property type="component" value="Unassembled WGS sequence"/>
</dbReference>
<sequence>MASVKVTCSNCGKIYLKELRRVNEAKKFHWKQYCSLKCQKSAKNKQITLFCSNPLCRKSIKRDVKEIPASGMCYCSRSCSAIVNNTKFPKRKPFIRKCKSCGKGFYSLTRRKYCSVKCYPHRQIFPKEKIIEEIQQFYNQQGRIPFKKEYFHWKAARTRFGTWNKAIAASGFDPNPVLFTKKHTAKDGHICDSLSEMIIDNWLFTRKISHERNAPYLNTKFTTDFKVKDIYIEFFGLHKELKRYDQLMKKKLKIIKKNNLKLIAIYPKDLFLISKLDFVLKELLN</sequence>
<proteinExistence type="predicted"/>
<dbReference type="AlphaFoldDB" id="A0A2M7BEJ2"/>
<organism evidence="1 2">
    <name type="scientific">Candidatus Shapirobacteria bacterium CG03_land_8_20_14_0_80_39_12</name>
    <dbReference type="NCBI Taxonomy" id="1974879"/>
    <lineage>
        <taxon>Bacteria</taxon>
        <taxon>Candidatus Shapironibacteriota</taxon>
    </lineage>
</organism>
<comment type="caution">
    <text evidence="1">The sequence shown here is derived from an EMBL/GenBank/DDBJ whole genome shotgun (WGS) entry which is preliminary data.</text>
</comment>
<dbReference type="EMBL" id="PEVC01000019">
    <property type="protein sequence ID" value="PIV01531.1"/>
    <property type="molecule type" value="Genomic_DNA"/>
</dbReference>
<accession>A0A2M7BEJ2</accession>
<dbReference type="InterPro" id="IPR041025">
    <property type="entry name" value="HNH_repeat"/>
</dbReference>
<reference evidence="2" key="1">
    <citation type="submission" date="2017-09" db="EMBL/GenBank/DDBJ databases">
        <title>Depth-based differentiation of microbial function through sediment-hosted aquifers and enrichment of novel symbionts in the deep terrestrial subsurface.</title>
        <authorList>
            <person name="Probst A.J."/>
            <person name="Ladd B."/>
            <person name="Jarett J.K."/>
            <person name="Geller-Mcgrath D.E."/>
            <person name="Sieber C.M.K."/>
            <person name="Emerson J.B."/>
            <person name="Anantharaman K."/>
            <person name="Thomas B.C."/>
            <person name="Malmstrom R."/>
            <person name="Stieglmeier M."/>
            <person name="Klingl A."/>
            <person name="Woyke T."/>
            <person name="Ryan C.M."/>
            <person name="Banfield J.F."/>
        </authorList>
    </citation>
    <scope>NUCLEOTIDE SEQUENCE [LARGE SCALE GENOMIC DNA]</scope>
</reference>
<name>A0A2M7BEJ2_9BACT</name>
<protein>
    <submittedName>
        <fullName evidence="1">Uncharacterized protein</fullName>
    </submittedName>
</protein>
<dbReference type="Pfam" id="PF18780">
    <property type="entry name" value="HNH_repeat"/>
    <property type="match status" value="1"/>
</dbReference>
<gene>
    <name evidence="1" type="ORF">COS54_00845</name>
</gene>
<evidence type="ECO:0000313" key="2">
    <source>
        <dbReference type="Proteomes" id="UP000229631"/>
    </source>
</evidence>